<dbReference type="InterPro" id="IPR006077">
    <property type="entry name" value="Vinculin/catenin"/>
</dbReference>
<evidence type="ECO:0000256" key="2">
    <source>
        <dbReference type="ARBA" id="ARBA00008376"/>
    </source>
</evidence>
<name>A0A914WRC9_9BILA</name>
<dbReference type="GO" id="GO:0071944">
    <property type="term" value="C:cell periphery"/>
    <property type="evidence" value="ECO:0007669"/>
    <property type="project" value="UniProtKB-ARBA"/>
</dbReference>
<dbReference type="InterPro" id="IPR017997">
    <property type="entry name" value="Vinculin"/>
</dbReference>
<dbReference type="SUPFAM" id="SSF47220">
    <property type="entry name" value="alpha-catenin/vinculin-like"/>
    <property type="match status" value="1"/>
</dbReference>
<dbReference type="WBParaSite" id="PSAMB.scaffold5106size12635.g25900.t1">
    <property type="protein sequence ID" value="PSAMB.scaffold5106size12635.g25900.t1"/>
    <property type="gene ID" value="PSAMB.scaffold5106size12635.g25900"/>
</dbReference>
<organism evidence="6 7">
    <name type="scientific">Plectus sambesii</name>
    <dbReference type="NCBI Taxonomy" id="2011161"/>
    <lineage>
        <taxon>Eukaryota</taxon>
        <taxon>Metazoa</taxon>
        <taxon>Ecdysozoa</taxon>
        <taxon>Nematoda</taxon>
        <taxon>Chromadorea</taxon>
        <taxon>Plectida</taxon>
        <taxon>Plectina</taxon>
        <taxon>Plectoidea</taxon>
        <taxon>Plectidae</taxon>
        <taxon>Plectus</taxon>
    </lineage>
</organism>
<dbReference type="AlphaFoldDB" id="A0A914WRC9"/>
<dbReference type="GO" id="GO:0005737">
    <property type="term" value="C:cytoplasm"/>
    <property type="evidence" value="ECO:0007669"/>
    <property type="project" value="UniProtKB-SubCell"/>
</dbReference>
<evidence type="ECO:0000313" key="7">
    <source>
        <dbReference type="WBParaSite" id="PSAMB.scaffold5106size12635.g25900.t1"/>
    </source>
</evidence>
<evidence type="ECO:0000256" key="5">
    <source>
        <dbReference type="ARBA" id="ARBA00023203"/>
    </source>
</evidence>
<dbReference type="Gene3D" id="1.20.120.230">
    <property type="entry name" value="Alpha-catenin/vinculin-like"/>
    <property type="match status" value="1"/>
</dbReference>
<dbReference type="PANTHER" id="PTHR46180">
    <property type="entry name" value="VINCULIN"/>
    <property type="match status" value="1"/>
</dbReference>
<keyword evidence="5" id="KW-0009">Actin-binding</keyword>
<reference evidence="7" key="1">
    <citation type="submission" date="2022-11" db="UniProtKB">
        <authorList>
            <consortium name="WormBaseParasite"/>
        </authorList>
    </citation>
    <scope>IDENTIFICATION</scope>
</reference>
<dbReference type="GO" id="GO:0007155">
    <property type="term" value="P:cell adhesion"/>
    <property type="evidence" value="ECO:0007669"/>
    <property type="project" value="InterPro"/>
</dbReference>
<dbReference type="Proteomes" id="UP000887566">
    <property type="component" value="Unplaced"/>
</dbReference>
<evidence type="ECO:0000313" key="6">
    <source>
        <dbReference type="Proteomes" id="UP000887566"/>
    </source>
</evidence>
<dbReference type="InterPro" id="IPR036723">
    <property type="entry name" value="Alpha-catenin/vinculin-like_sf"/>
</dbReference>
<evidence type="ECO:0000256" key="3">
    <source>
        <dbReference type="ARBA" id="ARBA00014125"/>
    </source>
</evidence>
<proteinExistence type="inferred from homology"/>
<evidence type="ECO:0000256" key="4">
    <source>
        <dbReference type="ARBA" id="ARBA00022490"/>
    </source>
</evidence>
<sequence length="146" mass="16377">MRSAIRGEVRSASASRTDLVQLEEEEHVMRRTSSRRSVRSKSTEFIYPDTIQQRVTTEDCPICQIMLPKGRHGSVSRLVILHEEAEDGNAMPDLTRPVGAVSRAVDNLIKVGYETCHSSDDRILQQDMPPALQRVEASSRLLEDAC</sequence>
<comment type="similarity">
    <text evidence="2">Belongs to the vinculin/alpha-catenin family.</text>
</comment>
<evidence type="ECO:0000256" key="1">
    <source>
        <dbReference type="ARBA" id="ARBA00004496"/>
    </source>
</evidence>
<accession>A0A914WRC9</accession>
<keyword evidence="4" id="KW-0963">Cytoplasm</keyword>
<dbReference type="Pfam" id="PF01044">
    <property type="entry name" value="Vinculin"/>
    <property type="match status" value="1"/>
</dbReference>
<comment type="subcellular location">
    <subcellularLocation>
        <location evidence="1">Cytoplasm</location>
    </subcellularLocation>
</comment>
<dbReference type="GO" id="GO:0051015">
    <property type="term" value="F:actin filament binding"/>
    <property type="evidence" value="ECO:0007669"/>
    <property type="project" value="InterPro"/>
</dbReference>
<keyword evidence="6" id="KW-1185">Reference proteome</keyword>
<protein>
    <recommendedName>
        <fullName evidence="3">Vinculin</fullName>
    </recommendedName>
</protein>